<dbReference type="InterPro" id="IPR036259">
    <property type="entry name" value="MFS_trans_sf"/>
</dbReference>
<feature type="transmembrane region" description="Helical" evidence="9">
    <location>
        <begin position="110"/>
        <end position="129"/>
    </location>
</feature>
<evidence type="ECO:0000256" key="2">
    <source>
        <dbReference type="ARBA" id="ARBA00006236"/>
    </source>
</evidence>
<feature type="transmembrane region" description="Helical" evidence="9">
    <location>
        <begin position="377"/>
        <end position="395"/>
    </location>
</feature>
<feature type="transmembrane region" description="Helical" evidence="9">
    <location>
        <begin position="6"/>
        <end position="23"/>
    </location>
</feature>
<dbReference type="EMBL" id="UGXH01000003">
    <property type="protein sequence ID" value="SUG56345.1"/>
    <property type="molecule type" value="Genomic_DNA"/>
</dbReference>
<feature type="transmembrane region" description="Helical" evidence="9">
    <location>
        <begin position="195"/>
        <end position="218"/>
    </location>
</feature>
<dbReference type="GO" id="GO:0005886">
    <property type="term" value="C:plasma membrane"/>
    <property type="evidence" value="ECO:0007669"/>
    <property type="project" value="UniProtKB-SubCell"/>
</dbReference>
<dbReference type="PANTHER" id="PTHR23502:SF132">
    <property type="entry name" value="POLYAMINE TRANSPORTER 2-RELATED"/>
    <property type="match status" value="1"/>
</dbReference>
<evidence type="ECO:0000256" key="8">
    <source>
        <dbReference type="ARBA" id="ARBA00023136"/>
    </source>
</evidence>
<sequence>MFVYLYATVCLIIFHIHFDSFSLDLSYSRIIVEMMMNKKIPISLMVLVICLSVGGLISTDIFLPALGEMRLFYKVTEAQIQDAIALFLFGVAFSQLIYGPLSDSLGRKKTLIGGLLIWLISTASVIYTTHINELLGLRLLQGIGSCAGITISRAIINDMMDKKSSAQLYLVIFPFVGMSPAIAPMIGGILTQHFGWRACFIFLTLFILATLVLCFTALRETLPVEKRQKLSVLTATKNTVDVVRNPTFLFYAAIPCFAYAAYFAYIVESPFMLAKLGLSPAYVGYTYILLSASYVAGNLTAKRRSRREGIEDTIRQGYRIFVLGGIIFALQMYMSPFPLPTTIIAISILTFGNGFLLPLGTASAIAAHPQASGTASGVMGALQLGSAAIATFLIGKLSAHAPGMTALIIACVCVFGFLIYVLGQSSFMQFVSNKESKIND</sequence>
<dbReference type="SUPFAM" id="SSF103473">
    <property type="entry name" value="MFS general substrate transporter"/>
    <property type="match status" value="1"/>
</dbReference>
<feature type="transmembrane region" description="Helical" evidence="9">
    <location>
        <begin position="318"/>
        <end position="337"/>
    </location>
</feature>
<evidence type="ECO:0000256" key="1">
    <source>
        <dbReference type="ARBA" id="ARBA00004429"/>
    </source>
</evidence>
<dbReference type="InterPro" id="IPR004812">
    <property type="entry name" value="Efflux_drug-R_Bcr/CmlA"/>
</dbReference>
<organism evidence="11 12">
    <name type="scientific">Salmonella diarizonae</name>
    <dbReference type="NCBI Taxonomy" id="59204"/>
    <lineage>
        <taxon>Bacteria</taxon>
        <taxon>Pseudomonadati</taxon>
        <taxon>Pseudomonadota</taxon>
        <taxon>Gammaproteobacteria</taxon>
        <taxon>Enterobacterales</taxon>
        <taxon>Enterobacteriaceae</taxon>
        <taxon>Salmonella</taxon>
    </lineage>
</organism>
<feature type="transmembrane region" description="Helical" evidence="9">
    <location>
        <begin position="401"/>
        <end position="422"/>
    </location>
</feature>
<evidence type="ECO:0000256" key="9">
    <source>
        <dbReference type="RuleBase" id="RU365088"/>
    </source>
</evidence>
<keyword evidence="6 9" id="KW-0812">Transmembrane</keyword>
<feature type="transmembrane region" description="Helical" evidence="9">
    <location>
        <begin position="279"/>
        <end position="297"/>
    </location>
</feature>
<feature type="transmembrane region" description="Helical" evidence="9">
    <location>
        <begin position="343"/>
        <end position="365"/>
    </location>
</feature>
<dbReference type="GO" id="GO:0042910">
    <property type="term" value="F:xenobiotic transmembrane transporter activity"/>
    <property type="evidence" value="ECO:0007669"/>
    <property type="project" value="InterPro"/>
</dbReference>
<dbReference type="PANTHER" id="PTHR23502">
    <property type="entry name" value="MAJOR FACILITATOR SUPERFAMILY"/>
    <property type="match status" value="1"/>
</dbReference>
<dbReference type="Proteomes" id="UP000254633">
    <property type="component" value="Unassembled WGS sequence"/>
</dbReference>
<feature type="transmembrane region" description="Helical" evidence="9">
    <location>
        <begin position="44"/>
        <end position="66"/>
    </location>
</feature>
<dbReference type="InterPro" id="IPR020846">
    <property type="entry name" value="MFS_dom"/>
</dbReference>
<feature type="domain" description="Major facilitator superfamily (MFS) profile" evidence="10">
    <location>
        <begin position="43"/>
        <end position="428"/>
    </location>
</feature>
<dbReference type="InterPro" id="IPR011701">
    <property type="entry name" value="MFS"/>
</dbReference>
<dbReference type="Pfam" id="PF07690">
    <property type="entry name" value="MFS_1"/>
    <property type="match status" value="1"/>
</dbReference>
<keyword evidence="7 9" id="KW-1133">Transmembrane helix</keyword>
<protein>
    <recommendedName>
        <fullName evidence="9">Bcr/CflA family efflux transporter</fullName>
    </recommendedName>
</protein>
<dbReference type="NCBIfam" id="TIGR00710">
    <property type="entry name" value="efflux_Bcr_CflA"/>
    <property type="match status" value="1"/>
</dbReference>
<evidence type="ECO:0000256" key="7">
    <source>
        <dbReference type="ARBA" id="ARBA00022989"/>
    </source>
</evidence>
<feature type="transmembrane region" description="Helical" evidence="9">
    <location>
        <begin position="78"/>
        <end position="98"/>
    </location>
</feature>
<keyword evidence="4" id="KW-1003">Cell membrane</keyword>
<evidence type="ECO:0000313" key="12">
    <source>
        <dbReference type="Proteomes" id="UP000254633"/>
    </source>
</evidence>
<keyword evidence="5 9" id="KW-0997">Cell inner membrane</keyword>
<evidence type="ECO:0000256" key="6">
    <source>
        <dbReference type="ARBA" id="ARBA00022692"/>
    </source>
</evidence>
<evidence type="ECO:0000313" key="11">
    <source>
        <dbReference type="EMBL" id="SUG56345.1"/>
    </source>
</evidence>
<dbReference type="AlphaFoldDB" id="A0A379U2Y2"/>
<evidence type="ECO:0000256" key="5">
    <source>
        <dbReference type="ARBA" id="ARBA00022519"/>
    </source>
</evidence>
<evidence type="ECO:0000256" key="4">
    <source>
        <dbReference type="ARBA" id="ARBA00022475"/>
    </source>
</evidence>
<feature type="transmembrane region" description="Helical" evidence="9">
    <location>
        <begin position="168"/>
        <end position="189"/>
    </location>
</feature>
<dbReference type="PROSITE" id="PS50850">
    <property type="entry name" value="MFS"/>
    <property type="match status" value="1"/>
</dbReference>
<dbReference type="Gene3D" id="1.20.1720.10">
    <property type="entry name" value="Multidrug resistance protein D"/>
    <property type="match status" value="1"/>
</dbReference>
<evidence type="ECO:0000259" key="10">
    <source>
        <dbReference type="PROSITE" id="PS50850"/>
    </source>
</evidence>
<comment type="similarity">
    <text evidence="2 9">Belongs to the major facilitator superfamily. Bcr/CmlA family.</text>
</comment>
<feature type="transmembrane region" description="Helical" evidence="9">
    <location>
        <begin position="248"/>
        <end position="267"/>
    </location>
</feature>
<dbReference type="CDD" id="cd17320">
    <property type="entry name" value="MFS_MdfA_MDR_like"/>
    <property type="match status" value="1"/>
</dbReference>
<gene>
    <name evidence="11" type="primary">ydhC_2</name>
    <name evidence="11" type="ORF">NCTC10060_03521</name>
</gene>
<reference evidence="11 12" key="1">
    <citation type="submission" date="2018-06" db="EMBL/GenBank/DDBJ databases">
        <authorList>
            <consortium name="Pathogen Informatics"/>
            <person name="Doyle S."/>
        </authorList>
    </citation>
    <scope>NUCLEOTIDE SEQUENCE [LARGE SCALE GENOMIC DNA]</scope>
    <source>
        <strain evidence="11 12">NCTC10060</strain>
    </source>
</reference>
<keyword evidence="3 9" id="KW-0813">Transport</keyword>
<keyword evidence="8 9" id="KW-0472">Membrane</keyword>
<name>A0A379U2Y2_SALDZ</name>
<comment type="subcellular location">
    <subcellularLocation>
        <location evidence="1 9">Cell inner membrane</location>
        <topology evidence="1 9">Multi-pass membrane protein</topology>
    </subcellularLocation>
</comment>
<proteinExistence type="inferred from homology"/>
<evidence type="ECO:0000256" key="3">
    <source>
        <dbReference type="ARBA" id="ARBA00022448"/>
    </source>
</evidence>
<feature type="transmembrane region" description="Helical" evidence="9">
    <location>
        <begin position="135"/>
        <end position="156"/>
    </location>
</feature>
<dbReference type="GO" id="GO:1990961">
    <property type="term" value="P:xenobiotic detoxification by transmembrane export across the plasma membrane"/>
    <property type="evidence" value="ECO:0007669"/>
    <property type="project" value="InterPro"/>
</dbReference>
<accession>A0A379U2Y2</accession>
<comment type="caution">
    <text evidence="9">Lacks conserved residue(s) required for the propagation of feature annotation.</text>
</comment>